<dbReference type="InterPro" id="IPR029058">
    <property type="entry name" value="AB_hydrolase_fold"/>
</dbReference>
<keyword evidence="4" id="KW-1185">Reference proteome</keyword>
<feature type="domain" description="Rhodanese" evidence="2">
    <location>
        <begin position="142"/>
        <end position="233"/>
    </location>
</feature>
<dbReference type="SUPFAM" id="SSF52821">
    <property type="entry name" value="Rhodanese/Cell cycle control phosphatase"/>
    <property type="match status" value="4"/>
</dbReference>
<feature type="region of interest" description="Disordered" evidence="1">
    <location>
        <begin position="590"/>
        <end position="612"/>
    </location>
</feature>
<comment type="caution">
    <text evidence="3">The sequence shown here is derived from an EMBL/GenBank/DDBJ whole genome shotgun (WGS) entry which is preliminary data.</text>
</comment>
<dbReference type="AlphaFoldDB" id="A0A4S8FD47"/>
<dbReference type="PANTHER" id="PTHR46623:SF6">
    <property type="entry name" value="ALPHA_BETA-HYDROLASES SUPERFAMILY PROTEIN"/>
    <property type="match status" value="1"/>
</dbReference>
<dbReference type="InterPro" id="IPR036873">
    <property type="entry name" value="Rhodanese-like_dom_sf"/>
</dbReference>
<dbReference type="Pfam" id="PF00581">
    <property type="entry name" value="Rhodanese"/>
    <property type="match status" value="3"/>
</dbReference>
<dbReference type="Proteomes" id="UP000308917">
    <property type="component" value="Unassembled WGS sequence"/>
</dbReference>
<dbReference type="InterPro" id="IPR051049">
    <property type="entry name" value="Dienelactone_hydrolase-like"/>
</dbReference>
<evidence type="ECO:0000313" key="3">
    <source>
        <dbReference type="EMBL" id="THU05450.1"/>
    </source>
</evidence>
<protein>
    <recommendedName>
        <fullName evidence="2">Rhodanese domain-containing protein</fullName>
    </recommendedName>
</protein>
<dbReference type="Pfam" id="PF01738">
    <property type="entry name" value="DLH"/>
    <property type="match status" value="1"/>
</dbReference>
<dbReference type="GO" id="GO:0016787">
    <property type="term" value="F:hydrolase activity"/>
    <property type="evidence" value="ECO:0007669"/>
    <property type="project" value="InterPro"/>
</dbReference>
<dbReference type="InterPro" id="IPR002925">
    <property type="entry name" value="Dienelactn_hydro"/>
</dbReference>
<dbReference type="Gene3D" id="3.40.50.1820">
    <property type="entry name" value="alpha/beta hydrolase"/>
    <property type="match status" value="1"/>
</dbReference>
<feature type="domain" description="Rhodanese" evidence="2">
    <location>
        <begin position="281"/>
        <end position="370"/>
    </location>
</feature>
<evidence type="ECO:0000259" key="2">
    <source>
        <dbReference type="PROSITE" id="PS50206"/>
    </source>
</evidence>
<sequence>MSIREISLDDLVARLQTAAIEQALLDVGEEGEYGTGHLLRAVNAPYSQLERIVGQLVPRLGCPVVLLDHGHGIAALAAKRLQAMGYSDVQLLAGGHALWQAQTTQALFYGVFGVSKAFGEWVGEHYATPMLQPDALAKWIEQKADVVVLDPRTVAEYKARHIPTAIACPGAELMYRIQDLAPSPSTTVVVACGGRTRGLIGAQSLIDAGIPNKVFALNDGLHGWQLANHPLAQDATQVFGSTSAAAQTIALERAAALRQRFALPLATAEQVQHWQSAAERAQRTTVVVDVRTAEEFASGSVAGAIHAPGGQLVQATDRWLGTWGARIVLVDDNGVRATASARWLKQMGWEVHIAPIATGATGATGATKIPTDASAESNADSNANANVETAATTLILPLTGSAKHKADEAAKVEVPRTAAPRIAAEISLQEAVDMLEQAAAGLAPQADAAVIAIHCDNSAQYLQGTVGTTQWTARWANRARLSPWRTALQNGAKAVVFSADSEAAHLLANDLQEALPPEQRHNVLVVRGGLQAWIEAGLPTIAPAPASLVPEQDQRIDTLFWAASRRQGDRVAMRVYLDWEKQLLAQVRQGEPQFPQRTQSDTGVADAATTTKDTSPMSHALVTIAAPEGQGSYQAIHLPANANNGKPKAAIVVLAEIYNLNAWIEVVGQKYVAEGWEVLIPDLYWRQPEGRGIALEYNPEDQQRGRAFGGAVDRAQSALDVLDAVRFLRAKVGAGVPIATVGYCIGGELALLAAAEASAKADGLDAAIAYYPTFMERHLAKLPAIALPTIVNIGELDHRTPPELVAQLREGLAGNAQAQVDVYLGANHGFGRFGHPPFHAESAVTAHQRLVALVNSLASTAA</sequence>
<dbReference type="SUPFAM" id="SSF53474">
    <property type="entry name" value="alpha/beta-Hydrolases"/>
    <property type="match status" value="1"/>
</dbReference>
<dbReference type="SMART" id="SM00450">
    <property type="entry name" value="RHOD"/>
    <property type="match status" value="4"/>
</dbReference>
<organism evidence="3 4">
    <name type="scientific">Lampropedia puyangensis</name>
    <dbReference type="NCBI Taxonomy" id="1330072"/>
    <lineage>
        <taxon>Bacteria</taxon>
        <taxon>Pseudomonadati</taxon>
        <taxon>Pseudomonadota</taxon>
        <taxon>Betaproteobacteria</taxon>
        <taxon>Burkholderiales</taxon>
        <taxon>Comamonadaceae</taxon>
        <taxon>Lampropedia</taxon>
    </lineage>
</organism>
<dbReference type="PANTHER" id="PTHR46623">
    <property type="entry name" value="CARBOXYMETHYLENEBUTENOLIDASE-RELATED"/>
    <property type="match status" value="1"/>
</dbReference>
<dbReference type="InterPro" id="IPR001763">
    <property type="entry name" value="Rhodanese-like_dom"/>
</dbReference>
<feature type="domain" description="Rhodanese" evidence="2">
    <location>
        <begin position="520"/>
        <end position="542"/>
    </location>
</feature>
<feature type="compositionally biased region" description="Polar residues" evidence="1">
    <location>
        <begin position="595"/>
        <end position="612"/>
    </location>
</feature>
<proteinExistence type="predicted"/>
<accession>A0A4S8FD47</accession>
<feature type="domain" description="Rhodanese" evidence="2">
    <location>
        <begin position="24"/>
        <end position="104"/>
    </location>
</feature>
<reference evidence="3 4" key="1">
    <citation type="journal article" date="2015" name="Antonie Van Leeuwenhoek">
        <title>Lampropedia puyangensis sp. nov., isolated from symptomatic bark of Populus ? euramericana canker and emended description of Lampropedia hyalina (Ehrenberg 1832) Lee et al. 2004.</title>
        <authorList>
            <person name="Li Y."/>
            <person name="Wang T."/>
            <person name="Piao C.G."/>
            <person name="Wang L.F."/>
            <person name="Tian G.Z."/>
            <person name="Zhu T.H."/>
            <person name="Guo M.W."/>
        </authorList>
    </citation>
    <scope>NUCLEOTIDE SEQUENCE [LARGE SCALE GENOMIC DNA]</scope>
    <source>
        <strain evidence="3 4">2-bin</strain>
    </source>
</reference>
<name>A0A4S8FD47_9BURK</name>
<dbReference type="EMBL" id="STFG01000001">
    <property type="protein sequence ID" value="THU05450.1"/>
    <property type="molecule type" value="Genomic_DNA"/>
</dbReference>
<gene>
    <name evidence="3" type="ORF">E9531_02625</name>
</gene>
<dbReference type="RefSeq" id="WP_136572159.1">
    <property type="nucleotide sequence ID" value="NZ_STFG01000001.1"/>
</dbReference>
<evidence type="ECO:0000256" key="1">
    <source>
        <dbReference type="SAM" id="MobiDB-lite"/>
    </source>
</evidence>
<evidence type="ECO:0000313" key="4">
    <source>
        <dbReference type="Proteomes" id="UP000308917"/>
    </source>
</evidence>
<dbReference type="PROSITE" id="PS50206">
    <property type="entry name" value="RHODANESE_3"/>
    <property type="match status" value="4"/>
</dbReference>
<dbReference type="Gene3D" id="3.40.250.10">
    <property type="entry name" value="Rhodanese-like domain"/>
    <property type="match status" value="4"/>
</dbReference>
<dbReference type="OrthoDB" id="9789585at2"/>